<evidence type="ECO:0000313" key="4">
    <source>
        <dbReference type="Proteomes" id="UP000436822"/>
    </source>
</evidence>
<sequence length="301" mass="32606">MAKEDAMIPTSQPPRPSSAPEKAAPVGAIDSHIHILAGPEEAALSHTRGENPAEGLDMDGFIARYRQQMDSLRIARAVIVHSILYGADNSVTLEAIRRLGSNAARGVGLVKDGAAETELDALAEAHIKAIRLNFVHGGVLSWDGVQALAPALADRNMHIQMLLNTDEHIVDLADDIRALPVPLVIDHIGWPDLAKGADDPGFQTLCTLMAEGHVYVKLSGLYRLASAPYEATDDFVAALVRANPERCLWGSDYPYIMLNGAKMPDAADLLNALHRVVTNADMRRRIMVETPEQLYGFDPVT</sequence>
<gene>
    <name evidence="3" type="ORF">KIN_06600</name>
</gene>
<dbReference type="InterPro" id="IPR006680">
    <property type="entry name" value="Amidohydro-rel"/>
</dbReference>
<dbReference type="GO" id="GO:0016787">
    <property type="term" value="F:hydrolase activity"/>
    <property type="evidence" value="ECO:0007669"/>
    <property type="project" value="UniProtKB-KW"/>
</dbReference>
<dbReference type="InterPro" id="IPR032466">
    <property type="entry name" value="Metal_Hydrolase"/>
</dbReference>
<evidence type="ECO:0000259" key="2">
    <source>
        <dbReference type="Pfam" id="PF04909"/>
    </source>
</evidence>
<proteinExistence type="predicted"/>
<evidence type="ECO:0000256" key="1">
    <source>
        <dbReference type="SAM" id="MobiDB-lite"/>
    </source>
</evidence>
<comment type="caution">
    <text evidence="3">The sequence shown here is derived from an EMBL/GenBank/DDBJ whole genome shotgun (WGS) entry which is preliminary data.</text>
</comment>
<accession>A0A6N6JBQ3</accession>
<dbReference type="PANTHER" id="PTHR35563">
    <property type="entry name" value="BARREL METAL-DEPENDENT HYDROLASE, PUTATIVE (AFU_ORTHOLOGUE AFUA_1G16240)-RELATED"/>
    <property type="match status" value="1"/>
</dbReference>
<protein>
    <submittedName>
        <fullName evidence="3">2-pyrone-4,6-dicarboxylate hydrolase</fullName>
    </submittedName>
</protein>
<dbReference type="Proteomes" id="UP000436822">
    <property type="component" value="Unassembled WGS sequence"/>
</dbReference>
<keyword evidence="4" id="KW-1185">Reference proteome</keyword>
<dbReference type="Pfam" id="PF04909">
    <property type="entry name" value="Amidohydro_2"/>
    <property type="match status" value="1"/>
</dbReference>
<dbReference type="Gene3D" id="3.20.20.140">
    <property type="entry name" value="Metal-dependent hydrolases"/>
    <property type="match status" value="1"/>
</dbReference>
<dbReference type="PANTHER" id="PTHR35563:SF2">
    <property type="entry name" value="BARREL METAL-DEPENDENT HYDROLASE, PUTATIVE (AFU_ORTHOLOGUE AFUA_1G16240)-RELATED"/>
    <property type="match status" value="1"/>
</dbReference>
<dbReference type="SUPFAM" id="SSF51556">
    <property type="entry name" value="Metallo-dependent hydrolases"/>
    <property type="match status" value="1"/>
</dbReference>
<dbReference type="InterPro" id="IPR052358">
    <property type="entry name" value="Aro_Compnd_Degr_Hydrolases"/>
</dbReference>
<keyword evidence="3" id="KW-0378">Hydrolase</keyword>
<reference evidence="3 4" key="1">
    <citation type="submission" date="2019-12" db="EMBL/GenBank/DDBJ databases">
        <title>Litoreibacter badius sp. nov., a novel bacteriochlorophyll a-containing bacterium in the genus Litoreibacter.</title>
        <authorList>
            <person name="Kanamuro M."/>
            <person name="Takabe Y."/>
            <person name="Mori K."/>
            <person name="Takaichi S."/>
            <person name="Hanada S."/>
        </authorList>
    </citation>
    <scope>NUCLEOTIDE SEQUENCE [LARGE SCALE GENOMIC DNA]</scope>
    <source>
        <strain evidence="3 4">K6</strain>
    </source>
</reference>
<evidence type="ECO:0000313" key="3">
    <source>
        <dbReference type="EMBL" id="GFE63586.1"/>
    </source>
</evidence>
<dbReference type="EMBL" id="BLJE01000001">
    <property type="protein sequence ID" value="GFE63586.1"/>
    <property type="molecule type" value="Genomic_DNA"/>
</dbReference>
<feature type="domain" description="Amidohydrolase-related" evidence="2">
    <location>
        <begin position="29"/>
        <end position="297"/>
    </location>
</feature>
<dbReference type="AlphaFoldDB" id="A0A6N6JBQ3"/>
<feature type="region of interest" description="Disordered" evidence="1">
    <location>
        <begin position="1"/>
        <end position="24"/>
    </location>
</feature>
<name>A0A6N6JBQ3_9RHOB</name>
<organism evidence="3 4">
    <name type="scientific">Litoreibacter roseus</name>
    <dbReference type="NCBI Taxonomy" id="2601869"/>
    <lineage>
        <taxon>Bacteria</taxon>
        <taxon>Pseudomonadati</taxon>
        <taxon>Pseudomonadota</taxon>
        <taxon>Alphaproteobacteria</taxon>
        <taxon>Rhodobacterales</taxon>
        <taxon>Roseobacteraceae</taxon>
        <taxon>Litoreibacter</taxon>
    </lineage>
</organism>